<evidence type="ECO:0000313" key="2">
    <source>
        <dbReference type="Proteomes" id="UP001338309"/>
    </source>
</evidence>
<name>A0ABQ6PK18_9BACT</name>
<reference evidence="1 2" key="1">
    <citation type="submission" date="2023-08" db="EMBL/GenBank/DDBJ databases">
        <title>Draft genome sequence of Algoriphagus confluentis.</title>
        <authorList>
            <person name="Takatani N."/>
            <person name="Hosokawa M."/>
            <person name="Sawabe T."/>
        </authorList>
    </citation>
    <scope>NUCLEOTIDE SEQUENCE [LARGE SCALE GENOMIC DNA]</scope>
    <source>
        <strain evidence="1 2">NBRC 111222</strain>
    </source>
</reference>
<evidence type="ECO:0008006" key="3">
    <source>
        <dbReference type="Google" id="ProtNLM"/>
    </source>
</evidence>
<comment type="caution">
    <text evidence="1">The sequence shown here is derived from an EMBL/GenBank/DDBJ whole genome shotgun (WGS) entry which is preliminary data.</text>
</comment>
<protein>
    <recommendedName>
        <fullName evidence="3">Lipoprotein</fullName>
    </recommendedName>
</protein>
<dbReference type="EMBL" id="BTPD01000002">
    <property type="protein sequence ID" value="GMQ28310.1"/>
    <property type="molecule type" value="Genomic_DNA"/>
</dbReference>
<dbReference type="PROSITE" id="PS51257">
    <property type="entry name" value="PROKAR_LIPOPROTEIN"/>
    <property type="match status" value="1"/>
</dbReference>
<gene>
    <name evidence="1" type="ORF">Aconfl_09530</name>
</gene>
<organism evidence="1 2">
    <name type="scientific">Algoriphagus confluentis</name>
    <dbReference type="NCBI Taxonomy" id="1697556"/>
    <lineage>
        <taxon>Bacteria</taxon>
        <taxon>Pseudomonadati</taxon>
        <taxon>Bacteroidota</taxon>
        <taxon>Cytophagia</taxon>
        <taxon>Cytophagales</taxon>
        <taxon>Cyclobacteriaceae</taxon>
        <taxon>Algoriphagus</taxon>
    </lineage>
</organism>
<accession>A0ABQ6PK18</accession>
<keyword evidence="2" id="KW-1185">Reference proteome</keyword>
<sequence>MISLRWLINLIFWIFFFGSCTNAYNKDLKELVYEKYRINHEGIILIVDIDRCNTCSSENEWFIKSQGIGKEATLLILSRSRKKAEIFMKFSDQKYIWDSLRIGEPYLKDKMTFIYEKK</sequence>
<dbReference type="Proteomes" id="UP001338309">
    <property type="component" value="Unassembled WGS sequence"/>
</dbReference>
<proteinExistence type="predicted"/>
<evidence type="ECO:0000313" key="1">
    <source>
        <dbReference type="EMBL" id="GMQ28310.1"/>
    </source>
</evidence>